<dbReference type="InterPro" id="IPR042538">
    <property type="entry name" value="Nucleoporin_Nup155_C_3"/>
</dbReference>
<evidence type="ECO:0000313" key="7">
    <source>
        <dbReference type="EMBL" id="KIM34387.1"/>
    </source>
</evidence>
<dbReference type="Gene3D" id="1.20.58.1780">
    <property type="match status" value="1"/>
</dbReference>
<dbReference type="GO" id="GO:0017056">
    <property type="term" value="F:structural constituent of nuclear pore"/>
    <property type="evidence" value="ECO:0007669"/>
    <property type="project" value="InterPro"/>
</dbReference>
<evidence type="ECO:0000256" key="1">
    <source>
        <dbReference type="ARBA" id="ARBA00004123"/>
    </source>
</evidence>
<evidence type="ECO:0000256" key="2">
    <source>
        <dbReference type="ARBA" id="ARBA00007373"/>
    </source>
</evidence>
<dbReference type="Proteomes" id="UP000054097">
    <property type="component" value="Unassembled WGS sequence"/>
</dbReference>
<dbReference type="PANTHER" id="PTHR10350">
    <property type="entry name" value="NUCLEAR PORE COMPLEX PROTEIN NUP155"/>
    <property type="match status" value="1"/>
</dbReference>
<evidence type="ECO:0000256" key="3">
    <source>
        <dbReference type="ARBA" id="ARBA00022448"/>
    </source>
</evidence>
<dbReference type="GO" id="GO:0000972">
    <property type="term" value="P:transcription-dependent tethering of RNA polymerase II gene DNA at nuclear periphery"/>
    <property type="evidence" value="ECO:0007669"/>
    <property type="project" value="TreeGrafter"/>
</dbReference>
<dbReference type="InterPro" id="IPR042533">
    <property type="entry name" value="Nucleoporin_Nup155_C_1"/>
</dbReference>
<gene>
    <name evidence="7" type="ORF">M408DRAFT_94881</name>
</gene>
<dbReference type="OrthoDB" id="338970at2759"/>
<dbReference type="InterPro" id="IPR014908">
    <property type="entry name" value="Nucleoporin_Nup133/Nup155_N"/>
</dbReference>
<protein>
    <recommendedName>
        <fullName evidence="9">Nucleoporin Nup133/Nup155-like N-terminal domain-containing protein</fullName>
    </recommendedName>
</protein>
<dbReference type="HOGENOM" id="CLU_000429_0_1_1"/>
<dbReference type="Gene3D" id="1.25.40.440">
    <property type="entry name" value="Nucleoporin, helical domain, central subdomain"/>
    <property type="match status" value="1"/>
</dbReference>
<evidence type="ECO:0000259" key="6">
    <source>
        <dbReference type="Pfam" id="PF08801"/>
    </source>
</evidence>
<reference evidence="7 8" key="1">
    <citation type="submission" date="2014-04" db="EMBL/GenBank/DDBJ databases">
        <authorList>
            <consortium name="DOE Joint Genome Institute"/>
            <person name="Kuo A."/>
            <person name="Zuccaro A."/>
            <person name="Kohler A."/>
            <person name="Nagy L.G."/>
            <person name="Floudas D."/>
            <person name="Copeland A."/>
            <person name="Barry K.W."/>
            <person name="Cichocki N."/>
            <person name="Veneault-Fourrey C."/>
            <person name="LaButti K."/>
            <person name="Lindquist E.A."/>
            <person name="Lipzen A."/>
            <person name="Lundell T."/>
            <person name="Morin E."/>
            <person name="Murat C."/>
            <person name="Sun H."/>
            <person name="Tunlid A."/>
            <person name="Henrissat B."/>
            <person name="Grigoriev I.V."/>
            <person name="Hibbett D.S."/>
            <person name="Martin F."/>
            <person name="Nordberg H.P."/>
            <person name="Cantor M.N."/>
            <person name="Hua S.X."/>
        </authorList>
    </citation>
    <scope>NUCLEOTIDE SEQUENCE [LARGE SCALE GENOMIC DNA]</scope>
    <source>
        <strain evidence="7 8">MAFF 305830</strain>
    </source>
</reference>
<evidence type="ECO:0008006" key="9">
    <source>
        <dbReference type="Google" id="ProtNLM"/>
    </source>
</evidence>
<dbReference type="GO" id="GO:0006606">
    <property type="term" value="P:protein import into nucleus"/>
    <property type="evidence" value="ECO:0007669"/>
    <property type="project" value="TreeGrafter"/>
</dbReference>
<dbReference type="EMBL" id="KN824277">
    <property type="protein sequence ID" value="KIM34387.1"/>
    <property type="molecule type" value="Genomic_DNA"/>
</dbReference>
<dbReference type="InterPro" id="IPR042537">
    <property type="entry name" value="Nucleoporin_Nup155_C_2"/>
</dbReference>
<reference evidence="8" key="2">
    <citation type="submission" date="2015-01" db="EMBL/GenBank/DDBJ databases">
        <title>Evolutionary Origins and Diversification of the Mycorrhizal Mutualists.</title>
        <authorList>
            <consortium name="DOE Joint Genome Institute"/>
            <consortium name="Mycorrhizal Genomics Consortium"/>
            <person name="Kohler A."/>
            <person name="Kuo A."/>
            <person name="Nagy L.G."/>
            <person name="Floudas D."/>
            <person name="Copeland A."/>
            <person name="Barry K.W."/>
            <person name="Cichocki N."/>
            <person name="Veneault-Fourrey C."/>
            <person name="LaButti K."/>
            <person name="Lindquist E.A."/>
            <person name="Lipzen A."/>
            <person name="Lundell T."/>
            <person name="Morin E."/>
            <person name="Murat C."/>
            <person name="Riley R."/>
            <person name="Ohm R."/>
            <person name="Sun H."/>
            <person name="Tunlid A."/>
            <person name="Henrissat B."/>
            <person name="Grigoriev I.V."/>
            <person name="Hibbett D.S."/>
            <person name="Martin F."/>
        </authorList>
    </citation>
    <scope>NUCLEOTIDE SEQUENCE [LARGE SCALE GENOMIC DNA]</scope>
    <source>
        <strain evidence="8">MAFF 305830</strain>
    </source>
</reference>
<keyword evidence="3" id="KW-0813">Transport</keyword>
<comment type="subcellular location">
    <subcellularLocation>
        <location evidence="1">Nucleus</location>
    </subcellularLocation>
</comment>
<evidence type="ECO:0000313" key="8">
    <source>
        <dbReference type="Proteomes" id="UP000054097"/>
    </source>
</evidence>
<comment type="similarity">
    <text evidence="2">Belongs to the non-repetitive/WGA-negative nucleoporin family.</text>
</comment>
<dbReference type="PANTHER" id="PTHR10350:SF6">
    <property type="entry name" value="NUCLEAR PORE COMPLEX PROTEIN NUP155"/>
    <property type="match status" value="1"/>
</dbReference>
<organism evidence="7 8">
    <name type="scientific">Serendipita vermifera MAFF 305830</name>
    <dbReference type="NCBI Taxonomy" id="933852"/>
    <lineage>
        <taxon>Eukaryota</taxon>
        <taxon>Fungi</taxon>
        <taxon>Dikarya</taxon>
        <taxon>Basidiomycota</taxon>
        <taxon>Agaricomycotina</taxon>
        <taxon>Agaricomycetes</taxon>
        <taxon>Sebacinales</taxon>
        <taxon>Serendipitaceae</taxon>
        <taxon>Serendipita</taxon>
    </lineage>
</organism>
<dbReference type="FunFam" id="1.25.40.440:FF:000001">
    <property type="entry name" value="Nuclear pore complex subunit"/>
    <property type="match status" value="1"/>
</dbReference>
<dbReference type="Gene3D" id="1.25.40.450">
    <property type="entry name" value="Nucleoporin, helical domain, N-terminal subdomain"/>
    <property type="match status" value="1"/>
</dbReference>
<feature type="domain" description="Nucleoporin Nup133/Nup155-like N-terminal" evidence="6">
    <location>
        <begin position="80"/>
        <end position="408"/>
    </location>
</feature>
<feature type="domain" description="Nucleoporin Nup133/Nup155-like C-terminal" evidence="5">
    <location>
        <begin position="663"/>
        <end position="1359"/>
    </location>
</feature>
<dbReference type="Pfam" id="PF08801">
    <property type="entry name" value="Nucleoporin_N"/>
    <property type="match status" value="1"/>
</dbReference>
<dbReference type="GO" id="GO:0044611">
    <property type="term" value="C:nuclear pore inner ring"/>
    <property type="evidence" value="ECO:0007669"/>
    <property type="project" value="TreeGrafter"/>
</dbReference>
<sequence>MSNSPELERLTPLTMALSTKLSVVTAELENAGKIIEDHLRADASRVPDLDVALVSTGGSNSSSAAYSDTPSDAWLPFVSRKTVQLPPALLDELNVVPRSCGMGLLPEIHCAYIAMNNQLYIWDYSAGTEFLRFDQQPHAINSVALVRPKAGIFIDAIEWVLAIATKASLLLLGLSRDAATGDIKLYQTDMSVELDTDMDNIVGTRDGRVFMTGVEDGNMYELYYQVEEGWFTKRIRLVNHTIGTLQHFLPKVFGYQQSDKIVSLMIDDERNYLYAYTLTNCSLTVYSLGPSGSNQITQVGNIPSLPRVITPFVPPSPSARKFVAKDTFGIAGLHVVPRSESRYITLVAVTFLGLRIYLADGPSSGYGSSSGFRVAHVRFPPPETEAENMGDVAASSYLNGAFVCAYGSDAAQDHNPVVGASVDLGRLIKAQAGGGSAQQTGAMTMHGGQQMGNIYNPYPAPRPPMSEFSNVLSVGGRTWALARMIKASSIVQHGGVSNNSIWQNTSNYPTTLNTLATQFTEPPDQFVVLTNIALTFVVRRRTTDVLRLVLEMEAGSAIGGPPSPEGIAAFVEAYGRDETCAQLLALAAGNTFLSTDAYEPQAYTITPGAAISALHGTGTDARLSNLASQAFFERGGKPVWIDRGAFGVSMMAGGDSQGQILFSGRREGLALYMARLLRPIWNEKITSTNASGRQETLIGDQVLFSVQKNLSLLSDFINSNRHSFVYSAGELALNRPSVEQEAWKGEAVAMNQLEDLLSQTIEAINFVLFLIDYKISDVIASCEKQIQDATSRLTYASLITTKQGRDVARSLLNAVINQQLSYQIGLDAISEILQQRCGSFCSADDVMQYKAMENLRKAKELPTGSKEKQACMTEALRLFDKGINNMSLQTLSDVVVEFRELKWPIGAIELPLRCATAWDPENRALEWRPPARSLLQHNASPAGTIATLHPYGPAGIPDHAAAIQEAWEIRMRCYDLALASLGAFNDGQGAINDMDYSAAVSLRDDAWKVAFSSPDSVFHARLYDWCMERGLTDILLNSQTPFIEEHLSRTPLSRERLELLWQYHVKNGHYLHAARVLFELAKTPDLPLDLSKRIEYLSLAVSNGKSHASEYSRQESAGEFLTEVEEQLEVAQIQLEVLREVRALAARSGGLDALEKLLGESWGGPDRLENTLLNNTQLYSEYAEPLNLFRVKLLIFHVASYNDAPLVRKTWDDILDSTIAEYQPQGIAVLSSALEADIVGLAKRFYPSETAFPLDHVLWRVESFALDNRTSLPPGWAPRTLRRGDIPPGDIFNTLRSMYDSKVPPFNDQRGIQFLSRDIAILLKDWVDDLRRPYSSVSRSGFPADLVDSCVDRLIKDLSGSQAAETADMYRHVKSYVRDKF</sequence>
<evidence type="ECO:0000259" key="5">
    <source>
        <dbReference type="Pfam" id="PF03177"/>
    </source>
</evidence>
<keyword evidence="8" id="KW-1185">Reference proteome</keyword>
<keyword evidence="4" id="KW-0539">Nucleus</keyword>
<dbReference type="GO" id="GO:0036228">
    <property type="term" value="P:protein localization to nuclear inner membrane"/>
    <property type="evidence" value="ECO:0007669"/>
    <property type="project" value="TreeGrafter"/>
</dbReference>
<dbReference type="STRING" id="933852.A0A0C2XZU6"/>
<dbReference type="InterPro" id="IPR007187">
    <property type="entry name" value="Nucleoporin_Nup133/Nup155_C"/>
</dbReference>
<dbReference type="InterPro" id="IPR004870">
    <property type="entry name" value="Nucleoporin_Nup155"/>
</dbReference>
<proteinExistence type="inferred from homology"/>
<evidence type="ECO:0000256" key="4">
    <source>
        <dbReference type="ARBA" id="ARBA00023242"/>
    </source>
</evidence>
<dbReference type="Pfam" id="PF03177">
    <property type="entry name" value="Nucleoporin_C"/>
    <property type="match status" value="1"/>
</dbReference>
<dbReference type="Gene3D" id="1.20.120.1880">
    <property type="entry name" value="Nucleoporin, helical C-terminal domain"/>
    <property type="match status" value="1"/>
</dbReference>
<name>A0A0C2XZU6_SERVB</name>
<accession>A0A0C2XZU6</accession>
<dbReference type="GO" id="GO:0006405">
    <property type="term" value="P:RNA export from nucleus"/>
    <property type="evidence" value="ECO:0007669"/>
    <property type="project" value="TreeGrafter"/>
</dbReference>